<dbReference type="EMBL" id="JAVRRG010000028">
    <property type="protein sequence ID" value="KAK5095357.1"/>
    <property type="molecule type" value="Genomic_DNA"/>
</dbReference>
<dbReference type="InterPro" id="IPR052471">
    <property type="entry name" value="PBI_I9"/>
</dbReference>
<dbReference type="InterPro" id="IPR037045">
    <property type="entry name" value="S8pro/Inhibitor_I9_sf"/>
</dbReference>
<dbReference type="PANTHER" id="PTHR28288:SF1">
    <property type="entry name" value="INHIBITOR I9 DOMAIN-CONTAINING PROTEIN"/>
    <property type="match status" value="1"/>
</dbReference>
<keyword evidence="4" id="KW-1185">Reference proteome</keyword>
<dbReference type="Proteomes" id="UP001345013">
    <property type="component" value="Unassembled WGS sequence"/>
</dbReference>
<evidence type="ECO:0000256" key="2">
    <source>
        <dbReference type="SAM" id="SignalP"/>
    </source>
</evidence>
<keyword evidence="2" id="KW-0732">Signal</keyword>
<gene>
    <name evidence="3" type="ORF">LTR24_003068</name>
</gene>
<evidence type="ECO:0000313" key="3">
    <source>
        <dbReference type="EMBL" id="KAK5095357.1"/>
    </source>
</evidence>
<evidence type="ECO:0000313" key="4">
    <source>
        <dbReference type="Proteomes" id="UP001345013"/>
    </source>
</evidence>
<name>A0ABR0KFS7_9EURO</name>
<dbReference type="Gene3D" id="3.30.70.80">
    <property type="entry name" value="Peptidase S8 propeptide/proteinase inhibitor I9"/>
    <property type="match status" value="1"/>
</dbReference>
<feature type="signal peptide" evidence="2">
    <location>
        <begin position="1"/>
        <end position="19"/>
    </location>
</feature>
<sequence length="99" mass="10610">MRFTLLTFLFALLLSLALAAAPQKAIVVTFEDPNTPQSAVDDAMKAVKDAGGVVTHEYNLFKGFAAKASEAAIEAVHALGDKYIPTIEQDITFSTQDHA</sequence>
<organism evidence="3 4">
    <name type="scientific">Lithohypha guttulata</name>
    <dbReference type="NCBI Taxonomy" id="1690604"/>
    <lineage>
        <taxon>Eukaryota</taxon>
        <taxon>Fungi</taxon>
        <taxon>Dikarya</taxon>
        <taxon>Ascomycota</taxon>
        <taxon>Pezizomycotina</taxon>
        <taxon>Eurotiomycetes</taxon>
        <taxon>Chaetothyriomycetidae</taxon>
        <taxon>Chaetothyriales</taxon>
        <taxon>Trichomeriaceae</taxon>
        <taxon>Lithohypha</taxon>
    </lineage>
</organism>
<reference evidence="3 4" key="1">
    <citation type="submission" date="2023-08" db="EMBL/GenBank/DDBJ databases">
        <title>Black Yeasts Isolated from many extreme environments.</title>
        <authorList>
            <person name="Coleine C."/>
            <person name="Stajich J.E."/>
            <person name="Selbmann L."/>
        </authorList>
    </citation>
    <scope>NUCLEOTIDE SEQUENCE [LARGE SCALE GENOMIC DNA]</scope>
    <source>
        <strain evidence="3 4">CCFEE 5885</strain>
    </source>
</reference>
<comment type="similarity">
    <text evidence="1">Belongs to the protease inhibitor I9 family.</text>
</comment>
<protein>
    <recommendedName>
        <fullName evidence="5">Proteinase inhibitor, propeptide</fullName>
    </recommendedName>
</protein>
<evidence type="ECO:0000256" key="1">
    <source>
        <dbReference type="ARBA" id="ARBA00038069"/>
    </source>
</evidence>
<comment type="caution">
    <text evidence="3">The sequence shown here is derived from an EMBL/GenBank/DDBJ whole genome shotgun (WGS) entry which is preliminary data.</text>
</comment>
<evidence type="ECO:0008006" key="5">
    <source>
        <dbReference type="Google" id="ProtNLM"/>
    </source>
</evidence>
<feature type="chain" id="PRO_5047442031" description="Proteinase inhibitor, propeptide" evidence="2">
    <location>
        <begin position="20"/>
        <end position="99"/>
    </location>
</feature>
<dbReference type="PANTHER" id="PTHR28288">
    <property type="entry name" value="PROTEASE B INHIBITOR 2"/>
    <property type="match status" value="1"/>
</dbReference>
<dbReference type="SUPFAM" id="SSF54897">
    <property type="entry name" value="Protease propeptides/inhibitors"/>
    <property type="match status" value="1"/>
</dbReference>
<accession>A0ABR0KFS7</accession>
<proteinExistence type="inferred from homology"/>